<dbReference type="PROSITE" id="PS00022">
    <property type="entry name" value="EGF_1"/>
    <property type="match status" value="2"/>
</dbReference>
<dbReference type="SMART" id="SM00181">
    <property type="entry name" value="EGF"/>
    <property type="match status" value="6"/>
</dbReference>
<evidence type="ECO:0000256" key="9">
    <source>
        <dbReference type="ARBA" id="ARBA00023136"/>
    </source>
</evidence>
<dbReference type="Pfam" id="PF23093">
    <property type="entry name" value="GBD_Tenm3"/>
    <property type="match status" value="1"/>
</dbReference>
<evidence type="ECO:0000256" key="6">
    <source>
        <dbReference type="ARBA" id="ARBA00022692"/>
    </source>
</evidence>
<comment type="subcellular location">
    <subcellularLocation>
        <location evidence="2">Cell membrane</location>
    </subcellularLocation>
    <subcellularLocation>
        <location evidence="1">Membrane</location>
        <topology evidence="1">Single-pass membrane protein</topology>
    </subcellularLocation>
</comment>
<keyword evidence="7" id="KW-0677">Repeat</keyword>
<dbReference type="Pfam" id="PF23106">
    <property type="entry name" value="EGF_Teneurin"/>
    <property type="match status" value="1"/>
</dbReference>
<dbReference type="FunFam" id="2.10.25.10:FF:000001">
    <property type="entry name" value="Tenascin C"/>
    <property type="match status" value="1"/>
</dbReference>
<dbReference type="PROSITE" id="PS50026">
    <property type="entry name" value="EGF_3"/>
    <property type="match status" value="2"/>
</dbReference>
<feature type="chain" id="PRO_5002412991" evidence="13">
    <location>
        <begin position="20"/>
        <end position="849"/>
    </location>
</feature>
<feature type="disulfide bond" evidence="12">
    <location>
        <begin position="323"/>
        <end position="332"/>
    </location>
</feature>
<dbReference type="Gene3D" id="2.180.10.10">
    <property type="entry name" value="RHS repeat-associated core"/>
    <property type="match status" value="1"/>
</dbReference>
<keyword evidence="10 12" id="KW-1015">Disulfide bond</keyword>
<dbReference type="InterPro" id="IPR000742">
    <property type="entry name" value="EGF"/>
</dbReference>
<dbReference type="GO" id="GO:0005886">
    <property type="term" value="C:plasma membrane"/>
    <property type="evidence" value="ECO:0007669"/>
    <property type="project" value="UniProtKB-SubCell"/>
</dbReference>
<evidence type="ECO:0000256" key="10">
    <source>
        <dbReference type="ARBA" id="ARBA00023157"/>
    </source>
</evidence>
<dbReference type="FunFam" id="2.10.25.10:FF:000013">
    <property type="entry name" value="Teneurin transmembrane protein 4"/>
    <property type="match status" value="1"/>
</dbReference>
<keyword evidence="5 12" id="KW-0245">EGF-like domain</keyword>
<evidence type="ECO:0000256" key="8">
    <source>
        <dbReference type="ARBA" id="ARBA00022989"/>
    </source>
</evidence>
<keyword evidence="13" id="KW-0732">Signal</keyword>
<dbReference type="Pfam" id="PF25023">
    <property type="entry name" value="TEN_YD-shell"/>
    <property type="match status" value="1"/>
</dbReference>
<comment type="similarity">
    <text evidence="3">Belongs to the tenascin family. Teneurin subfamily.</text>
</comment>
<gene>
    <name evidence="15" type="primary">Ten3</name>
</gene>
<keyword evidence="4" id="KW-1003">Cell membrane</keyword>
<evidence type="ECO:0000256" key="3">
    <source>
        <dbReference type="ARBA" id="ARBA00009385"/>
    </source>
</evidence>
<evidence type="ECO:0000259" key="14">
    <source>
        <dbReference type="PROSITE" id="PS50026"/>
    </source>
</evidence>
<dbReference type="InterPro" id="IPR057629">
    <property type="entry name" value="Teneurin1-4_GBD"/>
</dbReference>
<feature type="non-terminal residue" evidence="15">
    <location>
        <position position="1"/>
    </location>
</feature>
<keyword evidence="11" id="KW-0325">Glycoprotein</keyword>
<keyword evidence="9" id="KW-0472">Membrane</keyword>
<evidence type="ECO:0000256" key="13">
    <source>
        <dbReference type="SAM" id="SignalP"/>
    </source>
</evidence>
<dbReference type="EMBL" id="KP233201">
    <property type="protein sequence ID" value="AKC92825.1"/>
    <property type="molecule type" value="mRNA"/>
</dbReference>
<keyword evidence="8" id="KW-1133">Transmembrane helix</keyword>
<dbReference type="InterPro" id="IPR056822">
    <property type="entry name" value="TEN_NHL"/>
</dbReference>
<comment type="caution">
    <text evidence="12">Lacks conserved residue(s) required for the propagation of feature annotation.</text>
</comment>
<feature type="signal peptide" evidence="13">
    <location>
        <begin position="1"/>
        <end position="19"/>
    </location>
</feature>
<evidence type="ECO:0000256" key="12">
    <source>
        <dbReference type="PROSITE-ProRule" id="PRU00076"/>
    </source>
</evidence>
<name>A0A0E3USS9_PLADU</name>
<dbReference type="PANTHER" id="PTHR11219:SF69">
    <property type="entry name" value="TENEURIN-A"/>
    <property type="match status" value="1"/>
</dbReference>
<evidence type="ECO:0000256" key="7">
    <source>
        <dbReference type="ARBA" id="ARBA00022737"/>
    </source>
</evidence>
<reference evidence="15" key="1">
    <citation type="submission" date="2014-12" db="EMBL/GenBank/DDBJ databases">
        <title>Single-cell expression profiling and spatial mapping into tissue of origin.</title>
        <authorList>
            <person name="Achim K."/>
            <person name="Pettit J.-B."/>
            <person name="Saraiva L.R."/>
            <person name="Gavriouchkina D."/>
            <person name="Larsson T."/>
            <person name="Arendt D."/>
            <person name="Marioni J.C."/>
        </authorList>
    </citation>
    <scope>NUCLEOTIDE SEQUENCE</scope>
</reference>
<dbReference type="InterPro" id="IPR056823">
    <property type="entry name" value="TEN-like_YD-shell"/>
</dbReference>
<dbReference type="FunFam" id="2.10.25.10:FF:000021">
    <property type="entry name" value="Teneurin transmembrane protein 2"/>
    <property type="match status" value="1"/>
</dbReference>
<evidence type="ECO:0000256" key="1">
    <source>
        <dbReference type="ARBA" id="ARBA00004167"/>
    </source>
</evidence>
<feature type="domain" description="EGF-like" evidence="14">
    <location>
        <begin position="152"/>
        <end position="183"/>
    </location>
</feature>
<accession>A0A0E3USS9</accession>
<sequence length="849" mass="96608">MFLTVGFAACVAYFVGTLLKPTSPSLVIVQYPLGRSLSQEIPPQEFWRTQFYMPQSQFVKFNFSLPSSAVIAVYGRKNIQPSHAQYDFMQVIDGPRIHKRPRRAVAPKDNEGKKDSAFIQYMEGGLWYVFLYNDAEKSNTVSFIGTQYMDDSVNDCPNGCHGRGECVNGQCRCFSGYTGWDCGDIDCLVSDCSGNGVCVSGQCLCYKGWAGTDCTLEAGNATVPCTQYCSEHGVYDAREVCDLECVHGLCEAQRCACEPGWSGALCDQLECDKRCSAHGYCNNGSCICKPGWNGRHCSLSGCPDACNNNGACQLFQDGWRCSCRDGWKGPSCAVAMEIQCEDNVDEDKAVCPLLCEGNGIYVHGACQCYPGWKGKECNVPEDECEVPNFGVGYQYDGCERIFWEMQSATMSGYDITSSEIGGWNLHIHHTYNYQEGILHKGDGTNIYLKERPRKVITVLGNGKKRRMDCRGCDGNSENSKLMAPVALASGRDGSLYVGDYNHIRKLSANREDITSILELNMTGAEIVMPGLTKHNFHTLTTLKYRRYMYHPHGAHHPFIQDYDSAGRKLQVLYPSNRRRVSYIYDNYSKLKHVFADWTDMDYSYYEDQGILRSATLRNRIAFNYTCKMLYEPPGAVVKRLTVSFNKTAFNLLEGKYNYHYDQHFRIGSIEVQLGRMIFKPTNFTYSADTGKLVHMKTFDFQYPTRTKTVIKDGNIEITRNKDAYNRITDVWYKFNNYIVFTLEIKYDEINRVYQWRRKVGSSDLKAYDYIYDIDNNIVEVSLSGQPTWKYEHDANNNIIKITHHDDSKQAQINNKNQLEVFDGESYLFDEDGFLIKRDQEYFEYNSSVS</sequence>
<dbReference type="AlphaFoldDB" id="A0A0E3USS9"/>
<keyword evidence="6" id="KW-0812">Transmembrane</keyword>
<evidence type="ECO:0000313" key="15">
    <source>
        <dbReference type="EMBL" id="AKC92825.1"/>
    </source>
</evidence>
<dbReference type="InterPro" id="IPR051216">
    <property type="entry name" value="Teneurin"/>
</dbReference>
<evidence type="ECO:0000256" key="2">
    <source>
        <dbReference type="ARBA" id="ARBA00004236"/>
    </source>
</evidence>
<feature type="disulfide bond" evidence="12">
    <location>
        <begin position="173"/>
        <end position="182"/>
    </location>
</feature>
<dbReference type="Pfam" id="PF25021">
    <property type="entry name" value="TEN_NHL"/>
    <property type="match status" value="1"/>
</dbReference>
<feature type="disulfide bond" evidence="12">
    <location>
        <begin position="156"/>
        <end position="166"/>
    </location>
</feature>
<evidence type="ECO:0000256" key="11">
    <source>
        <dbReference type="ARBA" id="ARBA00023180"/>
    </source>
</evidence>
<feature type="disulfide bond" evidence="12">
    <location>
        <begin position="302"/>
        <end position="312"/>
    </location>
</feature>
<dbReference type="PANTHER" id="PTHR11219">
    <property type="entry name" value="TENEURIN AND N-ACETYLGLUCOSAMINE-1-PHOSPHODIESTER ALPHA-N-ACETYLGLUCOSAMINIDASE"/>
    <property type="match status" value="1"/>
</dbReference>
<dbReference type="Gene3D" id="2.10.25.10">
    <property type="entry name" value="Laminin"/>
    <property type="match status" value="6"/>
</dbReference>
<evidence type="ECO:0000256" key="4">
    <source>
        <dbReference type="ARBA" id="ARBA00022475"/>
    </source>
</evidence>
<dbReference type="SUPFAM" id="SSF57196">
    <property type="entry name" value="EGF/Laminin"/>
    <property type="match status" value="1"/>
</dbReference>
<proteinExistence type="evidence at transcript level"/>
<feature type="domain" description="EGF-like" evidence="14">
    <location>
        <begin position="298"/>
        <end position="333"/>
    </location>
</feature>
<dbReference type="Pfam" id="PF25024">
    <property type="entry name" value="EGF_TEN"/>
    <property type="match status" value="1"/>
</dbReference>
<dbReference type="GO" id="GO:0008045">
    <property type="term" value="P:motor neuron axon guidance"/>
    <property type="evidence" value="ECO:0007669"/>
    <property type="project" value="TreeGrafter"/>
</dbReference>
<dbReference type="PROSITE" id="PS01186">
    <property type="entry name" value="EGF_2"/>
    <property type="match status" value="2"/>
</dbReference>
<organism evidence="15">
    <name type="scientific">Platynereis dumerilii</name>
    <name type="common">Dumeril's clam worm</name>
    <dbReference type="NCBI Taxonomy" id="6359"/>
    <lineage>
        <taxon>Eukaryota</taxon>
        <taxon>Metazoa</taxon>
        <taxon>Spiralia</taxon>
        <taxon>Lophotrochozoa</taxon>
        <taxon>Annelida</taxon>
        <taxon>Polychaeta</taxon>
        <taxon>Errantia</taxon>
        <taxon>Phyllodocida</taxon>
        <taxon>Nereididae</taxon>
        <taxon>Platynereis</taxon>
    </lineage>
</organism>
<protein>
    <submittedName>
        <fullName evidence="15">Teneurin 3</fullName>
    </submittedName>
</protein>
<evidence type="ECO:0000256" key="5">
    <source>
        <dbReference type="ARBA" id="ARBA00022536"/>
    </source>
</evidence>